<feature type="non-terminal residue" evidence="1">
    <location>
        <position position="127"/>
    </location>
</feature>
<dbReference type="AlphaFoldDB" id="A0A060BRN9"/>
<accession>A0A060BRN9</accession>
<sequence>FPERPGVDTVTSAVCWRAVRRALETVAAQPIAVVGTSLHPHLDGLEATTVVYYATDDFISGAALMGTRRERSRRLERRRIAEADALAAVSPEIIANWRIGDRPATVLPNGCDPRHYAAVDDVPPAPE</sequence>
<organism evidence="1">
    <name type="scientific">uncultured Acidothermus sp</name>
    <dbReference type="NCBI Taxonomy" id="246138"/>
    <lineage>
        <taxon>Bacteria</taxon>
        <taxon>Bacillati</taxon>
        <taxon>Actinomycetota</taxon>
        <taxon>Actinomycetes</taxon>
        <taxon>Acidothermales</taxon>
        <taxon>Acidothermaceae</taxon>
        <taxon>Acidothermus</taxon>
        <taxon>environmental samples</taxon>
    </lineage>
</organism>
<proteinExistence type="predicted"/>
<reference evidence="1" key="1">
    <citation type="journal article" date="2013" name="Environ. Microbiol.">
        <title>Seasonally variable intestinal metagenomes of the red palm weevil (Rhynchophorus ferrugineus).</title>
        <authorList>
            <person name="Jia S."/>
            <person name="Zhang X."/>
            <person name="Zhang G."/>
            <person name="Yin A."/>
            <person name="Zhang S."/>
            <person name="Li F."/>
            <person name="Wang L."/>
            <person name="Zhao D."/>
            <person name="Yun Q."/>
            <person name="Tala"/>
            <person name="Wang J."/>
            <person name="Sun G."/>
            <person name="Baabdullah M."/>
            <person name="Yu X."/>
            <person name="Hu S."/>
            <person name="Al-Mssallem I.S."/>
            <person name="Yu J."/>
        </authorList>
    </citation>
    <scope>NUCLEOTIDE SEQUENCE</scope>
</reference>
<protein>
    <submittedName>
        <fullName evidence="1">CAZy families GT4 protein</fullName>
    </submittedName>
</protein>
<dbReference type="EMBL" id="KF116187">
    <property type="protein sequence ID" value="AIA83430.1"/>
    <property type="molecule type" value="Genomic_DNA"/>
</dbReference>
<name>A0A060BRN9_9ACTN</name>
<evidence type="ECO:0000313" key="1">
    <source>
        <dbReference type="EMBL" id="AIA83430.1"/>
    </source>
</evidence>
<dbReference type="SUPFAM" id="SSF53756">
    <property type="entry name" value="UDP-Glycosyltransferase/glycogen phosphorylase"/>
    <property type="match status" value="1"/>
</dbReference>
<feature type="non-terminal residue" evidence="1">
    <location>
        <position position="1"/>
    </location>
</feature>